<keyword evidence="9" id="KW-0175">Coiled coil</keyword>
<feature type="compositionally biased region" description="Polar residues" evidence="12">
    <location>
        <begin position="177"/>
        <end position="195"/>
    </location>
</feature>
<dbReference type="GO" id="GO:0008270">
    <property type="term" value="F:zinc ion binding"/>
    <property type="evidence" value="ECO:0007669"/>
    <property type="project" value="UniProtKB-KW"/>
</dbReference>
<dbReference type="GeneID" id="117366604"/>
<evidence type="ECO:0000256" key="2">
    <source>
        <dbReference type="ARBA" id="ARBA00009679"/>
    </source>
</evidence>
<feature type="compositionally biased region" description="Polar residues" evidence="12">
    <location>
        <begin position="98"/>
        <end position="113"/>
    </location>
</feature>
<dbReference type="SMART" id="SM01280">
    <property type="entry name" value="Mcm10"/>
    <property type="match status" value="1"/>
</dbReference>
<evidence type="ECO:0000256" key="7">
    <source>
        <dbReference type="ARBA" id="ARBA00022771"/>
    </source>
</evidence>
<dbReference type="Pfam" id="PF09329">
    <property type="entry name" value="zf-primase"/>
    <property type="match status" value="1"/>
</dbReference>
<dbReference type="GO" id="GO:0043596">
    <property type="term" value="C:nuclear replication fork"/>
    <property type="evidence" value="ECO:0007669"/>
    <property type="project" value="TreeGrafter"/>
</dbReference>
<dbReference type="Proteomes" id="UP000515159">
    <property type="component" value="Chromosome 9"/>
</dbReference>
<evidence type="ECO:0000313" key="15">
    <source>
        <dbReference type="RefSeq" id="XP_033814052.1"/>
    </source>
</evidence>
<dbReference type="Pfam" id="PF22379">
    <property type="entry name" value="OB_MCM10"/>
    <property type="match status" value="1"/>
</dbReference>
<dbReference type="InterPro" id="IPR040184">
    <property type="entry name" value="Mcm10"/>
</dbReference>
<dbReference type="GO" id="GO:0003688">
    <property type="term" value="F:DNA replication origin binding"/>
    <property type="evidence" value="ECO:0007669"/>
    <property type="project" value="TreeGrafter"/>
</dbReference>
<dbReference type="InterPro" id="IPR056791">
    <property type="entry name" value="Znf_Mcm10_C"/>
</dbReference>
<feature type="region of interest" description="Disordered" evidence="12">
    <location>
        <begin position="601"/>
        <end position="622"/>
    </location>
</feature>
<evidence type="ECO:0000259" key="13">
    <source>
        <dbReference type="SMART" id="SM01280"/>
    </source>
</evidence>
<dbReference type="Gene3D" id="2.40.50.140">
    <property type="entry name" value="Nucleic acid-binding proteins"/>
    <property type="match status" value="1"/>
</dbReference>
<evidence type="ECO:0000256" key="10">
    <source>
        <dbReference type="ARBA" id="ARBA00023125"/>
    </source>
</evidence>
<dbReference type="PANTHER" id="PTHR13454:SF11">
    <property type="entry name" value="PROTEIN MCM10 HOMOLOG"/>
    <property type="match status" value="1"/>
</dbReference>
<evidence type="ECO:0000256" key="11">
    <source>
        <dbReference type="ARBA" id="ARBA00023242"/>
    </source>
</evidence>
<evidence type="ECO:0000256" key="12">
    <source>
        <dbReference type="SAM" id="MobiDB-lite"/>
    </source>
</evidence>
<name>A0A6P8S7Y1_GEOSA</name>
<feature type="compositionally biased region" description="Polar residues" evidence="12">
    <location>
        <begin position="133"/>
        <end position="151"/>
    </location>
</feature>
<keyword evidence="4" id="KW-0235">DNA replication</keyword>
<feature type="domain" description="Replication factor Mcm10 C-terminal" evidence="13">
    <location>
        <begin position="518"/>
        <end position="866"/>
    </location>
</feature>
<comment type="subcellular location">
    <subcellularLocation>
        <location evidence="1">Nucleus</location>
    </subcellularLocation>
</comment>
<dbReference type="InterPro" id="IPR012340">
    <property type="entry name" value="NA-bd_OB-fold"/>
</dbReference>
<feature type="compositionally biased region" description="Basic and acidic residues" evidence="12">
    <location>
        <begin position="114"/>
        <end position="132"/>
    </location>
</feature>
<organism evidence="14 15">
    <name type="scientific">Geotrypetes seraphini</name>
    <name type="common">Gaboon caecilian</name>
    <name type="synonym">Caecilia seraphini</name>
    <dbReference type="NCBI Taxonomy" id="260995"/>
    <lineage>
        <taxon>Eukaryota</taxon>
        <taxon>Metazoa</taxon>
        <taxon>Chordata</taxon>
        <taxon>Craniata</taxon>
        <taxon>Vertebrata</taxon>
        <taxon>Euteleostomi</taxon>
        <taxon>Amphibia</taxon>
        <taxon>Gymnophiona</taxon>
        <taxon>Geotrypetes</taxon>
    </lineage>
</organism>
<feature type="compositionally biased region" description="Acidic residues" evidence="12">
    <location>
        <begin position="83"/>
        <end position="95"/>
    </location>
</feature>
<evidence type="ECO:0000256" key="8">
    <source>
        <dbReference type="ARBA" id="ARBA00022833"/>
    </source>
</evidence>
<dbReference type="FunCoup" id="A0A6P8S7Y1">
    <property type="interactions" value="2697"/>
</dbReference>
<gene>
    <name evidence="15" type="primary">MCM10</name>
</gene>
<dbReference type="InParanoid" id="A0A6P8S7Y1"/>
<dbReference type="GO" id="GO:0006974">
    <property type="term" value="P:DNA damage response"/>
    <property type="evidence" value="ECO:0007669"/>
    <property type="project" value="UniProtKB-KW"/>
</dbReference>
<keyword evidence="11" id="KW-0539">Nucleus</keyword>
<evidence type="ECO:0000256" key="6">
    <source>
        <dbReference type="ARBA" id="ARBA00022763"/>
    </source>
</evidence>
<dbReference type="Gene3D" id="1.20.5.420">
    <property type="entry name" value="Immunoglobulin FC, subunit C"/>
    <property type="match status" value="1"/>
</dbReference>
<keyword evidence="14" id="KW-1185">Reference proteome</keyword>
<evidence type="ECO:0000256" key="9">
    <source>
        <dbReference type="ARBA" id="ARBA00023054"/>
    </source>
</evidence>
<sequence length="868" mass="97040">MVSSSPKRHKGVDDLELLVSLLEENRTAAENSLGGCGEPSEEAAELDEFDELFDADEEGSYTEEVPVSEEEGVKDDVTMLFGDVEDLEEEEEEGDTVTHGNNGSLKHSPNLSQEKTRHDLEAELQRMQEQMKKLQNQLQQTDLGQPASTAQPRILLPTKSKGPAAVSRSMLRDRTTKTLQESPSFASQLTSSALQKQEVEKKTPPVSGNKSPSQRSMPAVTTSAFPTRVGAGSGGNSAVFGVRHQQIPVEKFSGLRLRKPRVSSVEMERKMSGRKLIRLSQLWDRLATEKLEDADWVTFGVIVKKITPQSSNSGKTFSIWYLNDLRNLNRCVSLFLFGEVHKEHWKTEQGTVLGLLNAAPMKPKDGSQEVCLSVDHPQKILLMGEAMDMGTCKARKKNGDPCKQIVNQGDCEYCQFHVHAQYKKLSAKRADLQSSYSSRAPKRNSLKSRLCHEGFHYGGVSSTAYATSLAPAAPKKAVQTTLTNLVVRGAEAALVAKQKIAVGSRRDLPCSKEFKGLMALPTPGALNLKKHLAKSTAPGAIGKSGPAFQSISASVLLKQQKQQMLDARRKRTEEIQRRFLQSKENVVLPGFSALRQPILQSPRPGAEFPKEQEVSAPQTPRLGRGFSSEEDVLFYDTLPPPALKLSNSAETKKLMAFQKLQLKGQVLAKMNPNSIKRKRANPVSALKMVQIVEKNLLAPEVQDEQTPLVKKRREQLAYLQSKEFQELLNAKSKHMGVLKEAEAEMQERYFEPLVIKEQMEEKMRGIREQKCRAVTCRTCNYTHFKLLEMCVSEKHDYHWHDAIKRFFKCPCGNRSISLDRLPRKHCSTCGLYKWRRDGMLKEKKGPKIGGETLLPRGEEHAKFLNSLK</sequence>
<keyword evidence="8" id="KW-0862">Zinc</keyword>
<comment type="similarity">
    <text evidence="2">Belongs to the MCM10 family.</text>
</comment>
<dbReference type="Pfam" id="PF09332">
    <property type="entry name" value="Mcm10"/>
    <property type="match status" value="1"/>
</dbReference>
<dbReference type="AlphaFoldDB" id="A0A6P8S7Y1"/>
<keyword evidence="6" id="KW-0227">DNA damage</keyword>
<evidence type="ECO:0000256" key="1">
    <source>
        <dbReference type="ARBA" id="ARBA00004123"/>
    </source>
</evidence>
<accession>A0A6P8S7Y1</accession>
<dbReference type="InterPro" id="IPR015408">
    <property type="entry name" value="Znf_Mcm10/DnaG"/>
</dbReference>
<keyword evidence="10" id="KW-0238">DNA-binding</keyword>
<proteinExistence type="inferred from homology"/>
<evidence type="ECO:0000256" key="3">
    <source>
        <dbReference type="ARBA" id="ARBA00017770"/>
    </source>
</evidence>
<feature type="compositionally biased region" description="Acidic residues" evidence="12">
    <location>
        <begin position="56"/>
        <end position="73"/>
    </location>
</feature>
<dbReference type="KEGG" id="gsh:117366604"/>
<protein>
    <recommendedName>
        <fullName evidence="3">Protein MCM10 homolog</fullName>
    </recommendedName>
</protein>
<dbReference type="OrthoDB" id="273123at2759"/>
<evidence type="ECO:0000313" key="14">
    <source>
        <dbReference type="Proteomes" id="UP000515159"/>
    </source>
</evidence>
<dbReference type="GO" id="GO:0003697">
    <property type="term" value="F:single-stranded DNA binding"/>
    <property type="evidence" value="ECO:0007669"/>
    <property type="project" value="InterPro"/>
</dbReference>
<dbReference type="Pfam" id="PF24863">
    <property type="entry name" value="zf-CCCH_Mcm10"/>
    <property type="match status" value="1"/>
</dbReference>
<feature type="region of interest" description="Disordered" evidence="12">
    <location>
        <begin position="56"/>
        <end position="221"/>
    </location>
</feature>
<dbReference type="InterPro" id="IPR055065">
    <property type="entry name" value="OB_MCM10"/>
</dbReference>
<keyword evidence="7" id="KW-0863">Zinc-finger</keyword>
<dbReference type="CTD" id="55388"/>
<dbReference type="RefSeq" id="XP_033814052.1">
    <property type="nucleotide sequence ID" value="XM_033958161.1"/>
</dbReference>
<reference evidence="15" key="1">
    <citation type="submission" date="2025-08" db="UniProtKB">
        <authorList>
            <consortium name="RefSeq"/>
        </authorList>
    </citation>
    <scope>IDENTIFICATION</scope>
</reference>
<evidence type="ECO:0000256" key="5">
    <source>
        <dbReference type="ARBA" id="ARBA00022723"/>
    </source>
</evidence>
<feature type="compositionally biased region" description="Polar residues" evidence="12">
    <location>
        <begin position="206"/>
        <end position="221"/>
    </location>
</feature>
<dbReference type="FunFam" id="2.40.50.140:FF:000167">
    <property type="entry name" value="Minichromosome maintenance 10 replication initiation factor"/>
    <property type="match status" value="1"/>
</dbReference>
<dbReference type="PANTHER" id="PTHR13454">
    <property type="entry name" value="PROTEIN MCM10 HOMOLOG"/>
    <property type="match status" value="1"/>
</dbReference>
<keyword evidence="5" id="KW-0479">Metal-binding</keyword>
<dbReference type="InterPro" id="IPR015411">
    <property type="entry name" value="Rep_factor_Mcm10_C"/>
</dbReference>
<evidence type="ECO:0000256" key="4">
    <source>
        <dbReference type="ARBA" id="ARBA00022705"/>
    </source>
</evidence>
<dbReference type="GO" id="GO:0006270">
    <property type="term" value="P:DNA replication initiation"/>
    <property type="evidence" value="ECO:0007669"/>
    <property type="project" value="InterPro"/>
</dbReference>